<evidence type="ECO:0000313" key="2">
    <source>
        <dbReference type="Proteomes" id="UP000277766"/>
    </source>
</evidence>
<gene>
    <name evidence="1" type="ORF">EJ104_02565</name>
</gene>
<dbReference type="Proteomes" id="UP000277766">
    <property type="component" value="Unassembled WGS sequence"/>
</dbReference>
<evidence type="ECO:0000313" key="1">
    <source>
        <dbReference type="EMBL" id="RTR29925.1"/>
    </source>
</evidence>
<proteinExistence type="predicted"/>
<accession>A0A3S0KM93</accession>
<dbReference type="AlphaFoldDB" id="A0A3S0KM93"/>
<reference evidence="1 2" key="1">
    <citation type="submission" date="2018-12" db="EMBL/GenBank/DDBJ databases">
        <title>Deinococcus radiophilus ATCC 27603 genome sequencing and assembly.</title>
        <authorList>
            <person name="Maclea K.S."/>
            <person name="Maynard C.R."/>
        </authorList>
    </citation>
    <scope>NUCLEOTIDE SEQUENCE [LARGE SCALE GENOMIC DNA]</scope>
    <source>
        <strain evidence="1 2">ATCC 27603</strain>
    </source>
</reference>
<dbReference type="OrthoDB" id="74068at2"/>
<comment type="caution">
    <text evidence="1">The sequence shown here is derived from an EMBL/GenBank/DDBJ whole genome shotgun (WGS) entry which is preliminary data.</text>
</comment>
<keyword evidence="2" id="KW-1185">Reference proteome</keyword>
<evidence type="ECO:0008006" key="3">
    <source>
        <dbReference type="Google" id="ProtNLM"/>
    </source>
</evidence>
<protein>
    <recommendedName>
        <fullName evidence="3">Phosphodiester glycosidase domain-containing protein</fullName>
    </recommendedName>
</protein>
<organism evidence="1 2">
    <name type="scientific">Deinococcus radiophilus</name>
    <dbReference type="NCBI Taxonomy" id="32062"/>
    <lineage>
        <taxon>Bacteria</taxon>
        <taxon>Thermotogati</taxon>
        <taxon>Deinococcota</taxon>
        <taxon>Deinococci</taxon>
        <taxon>Deinococcales</taxon>
        <taxon>Deinococcaceae</taxon>
        <taxon>Deinococcus</taxon>
    </lineage>
</organism>
<name>A0A3S0KM93_9DEIO</name>
<sequence length="573" mass="60012">MWLSNLDPTYARPLVIGGEVQSAALDSRQLGSGEALAVWTLPRLGVAVRNDPQDLRLVYGGRELRWSPASGWQSVGFGGVAPLPAPERVGQSLHVSVTVLRALGLSMTATEQGLEIPAPTSQPAGTLPPSVPVSTAASRRITHTLGSVRHSLRRERTVQIERVVVELGGSGEAFYQVQQREGGLTLSLPYTRAEARSEVLKGGAVLLVSGAADGGSQLDLLTGGGQTRIFALQNPPRIVLDTVRYTDRSQTPPVAEDLVPGGVRYRQVGGLSLLSFDPSQYRPRVVTAPWGKKAGLADLVQASGGVAGMNGGYFDVASGKPVDLVAQGGLMKIGSLEKRATLGFTASGEVLLGYPAPRYMVSSGGQTVMVNQMTPQAKPGALTAWQGDGQTVGAAGFVTLELQPGGAAVLAARSGPAPSTPGRLSLTFEPSRFPSLPRAAGAPISVRLDWRASDAAWPSAQDALSAGPLLLRGGQAALNPGREGFNTSGSIWRATHQTAFGLLGGWPTFAYLERGTPEQFLAALRSAGLSDAMRMDSGDSSAVYLRGGYGDLGGYLNPEWSRPIPNAVVMVRR</sequence>
<dbReference type="EMBL" id="RXPE01000003">
    <property type="protein sequence ID" value="RTR29925.1"/>
    <property type="molecule type" value="Genomic_DNA"/>
</dbReference>